<proteinExistence type="predicted"/>
<comment type="caution">
    <text evidence="2">The sequence shown here is derived from an EMBL/GenBank/DDBJ whole genome shotgun (WGS) entry which is preliminary data.</text>
</comment>
<organism evidence="2">
    <name type="scientific">marine sediment metagenome</name>
    <dbReference type="NCBI Taxonomy" id="412755"/>
    <lineage>
        <taxon>unclassified sequences</taxon>
        <taxon>metagenomes</taxon>
        <taxon>ecological metagenomes</taxon>
    </lineage>
</organism>
<sequence>MSERIKMSKKFNALSREEQIKAIMNMNETNYTDFEDEEDDDEFWCEEGD</sequence>
<dbReference type="EMBL" id="BARU01014742">
    <property type="protein sequence ID" value="GAH36270.1"/>
    <property type="molecule type" value="Genomic_DNA"/>
</dbReference>
<dbReference type="AlphaFoldDB" id="X1FUP7"/>
<name>X1FUP7_9ZZZZ</name>
<gene>
    <name evidence="2" type="ORF">S03H2_25827</name>
</gene>
<protein>
    <submittedName>
        <fullName evidence="2">Uncharacterized protein</fullName>
    </submittedName>
</protein>
<evidence type="ECO:0000256" key="1">
    <source>
        <dbReference type="SAM" id="MobiDB-lite"/>
    </source>
</evidence>
<feature type="compositionally biased region" description="Acidic residues" evidence="1">
    <location>
        <begin position="33"/>
        <end position="49"/>
    </location>
</feature>
<feature type="region of interest" description="Disordered" evidence="1">
    <location>
        <begin position="28"/>
        <end position="49"/>
    </location>
</feature>
<accession>X1FUP7</accession>
<reference evidence="2" key="1">
    <citation type="journal article" date="2014" name="Front. Microbiol.">
        <title>High frequency of phylogenetically diverse reductive dehalogenase-homologous genes in deep subseafloor sedimentary metagenomes.</title>
        <authorList>
            <person name="Kawai M."/>
            <person name="Futagami T."/>
            <person name="Toyoda A."/>
            <person name="Takaki Y."/>
            <person name="Nishi S."/>
            <person name="Hori S."/>
            <person name="Arai W."/>
            <person name="Tsubouchi T."/>
            <person name="Morono Y."/>
            <person name="Uchiyama I."/>
            <person name="Ito T."/>
            <person name="Fujiyama A."/>
            <person name="Inagaki F."/>
            <person name="Takami H."/>
        </authorList>
    </citation>
    <scope>NUCLEOTIDE SEQUENCE</scope>
    <source>
        <strain evidence="2">Expedition CK06-06</strain>
    </source>
</reference>
<evidence type="ECO:0000313" key="2">
    <source>
        <dbReference type="EMBL" id="GAH36270.1"/>
    </source>
</evidence>